<dbReference type="PANTHER" id="PTHR43861">
    <property type="entry name" value="TRANS-ACONITATE 2-METHYLTRANSFERASE-RELATED"/>
    <property type="match status" value="1"/>
</dbReference>
<evidence type="ECO:0000313" key="3">
    <source>
        <dbReference type="Proteomes" id="UP000095594"/>
    </source>
</evidence>
<dbReference type="EC" id="2.1.1.163" evidence="2"/>
<accession>A0A174LRR0</accession>
<dbReference type="GO" id="GO:0032259">
    <property type="term" value="P:methylation"/>
    <property type="evidence" value="ECO:0007669"/>
    <property type="project" value="UniProtKB-KW"/>
</dbReference>
<gene>
    <name evidence="2" type="primary">ubiE_2</name>
    <name evidence="2" type="ORF">ERS852471_03264</name>
</gene>
<reference evidence="2 3" key="1">
    <citation type="submission" date="2015-09" db="EMBL/GenBank/DDBJ databases">
        <authorList>
            <consortium name="Pathogen Informatics"/>
        </authorList>
    </citation>
    <scope>NUCLEOTIDE SEQUENCE [LARGE SCALE GENOMIC DNA]</scope>
    <source>
        <strain evidence="2 3">2789STDY5834856</strain>
    </source>
</reference>
<dbReference type="RefSeq" id="WP_055268420.1">
    <property type="nucleotide sequence ID" value="NZ_CABIXQ010000036.1"/>
</dbReference>
<name>A0A174LRR0_9CLOT</name>
<organism evidence="2 3">
    <name type="scientific">Clostridium disporicum</name>
    <dbReference type="NCBI Taxonomy" id="84024"/>
    <lineage>
        <taxon>Bacteria</taxon>
        <taxon>Bacillati</taxon>
        <taxon>Bacillota</taxon>
        <taxon>Clostridia</taxon>
        <taxon>Eubacteriales</taxon>
        <taxon>Clostridiaceae</taxon>
        <taxon>Clostridium</taxon>
    </lineage>
</organism>
<dbReference type="EMBL" id="CYZX01000036">
    <property type="protein sequence ID" value="CUP24410.1"/>
    <property type="molecule type" value="Genomic_DNA"/>
</dbReference>
<keyword evidence="2" id="KW-0489">Methyltransferase</keyword>
<dbReference type="SUPFAM" id="SSF53335">
    <property type="entry name" value="S-adenosyl-L-methionine-dependent methyltransferases"/>
    <property type="match status" value="1"/>
</dbReference>
<protein>
    <submittedName>
        <fullName evidence="2">Methlytransferase</fullName>
        <ecNumber evidence="2">2.1.1.163</ecNumber>
    </submittedName>
</protein>
<dbReference type="OrthoDB" id="7365827at2"/>
<evidence type="ECO:0000259" key="1">
    <source>
        <dbReference type="Pfam" id="PF13847"/>
    </source>
</evidence>
<feature type="domain" description="Methyltransferase" evidence="1">
    <location>
        <begin position="34"/>
        <end position="160"/>
    </location>
</feature>
<dbReference type="CDD" id="cd02440">
    <property type="entry name" value="AdoMet_MTases"/>
    <property type="match status" value="1"/>
</dbReference>
<dbReference type="Proteomes" id="UP000095594">
    <property type="component" value="Unassembled WGS sequence"/>
</dbReference>
<evidence type="ECO:0000313" key="2">
    <source>
        <dbReference type="EMBL" id="CUP24410.1"/>
    </source>
</evidence>
<sequence length="190" mass="22276">MNNREFFNELAYKWDDMCHHDDKKIRKILDLADIKKESKILDIGTGTGILISYLLEKSPSKLVGLDISENMIEVAKEKYKGKNVEFVVSDIMEFNDYGYDYIFIYSAYPHFKEKEKLFEHLSKLLNPRGKVIIAHSQSRDEVNHVHSTSETVKDDILLSTDENVKIINRYLVTEKTIDNEEMYYIEAIKK</sequence>
<proteinExistence type="predicted"/>
<dbReference type="GO" id="GO:0043770">
    <property type="term" value="F:demethylmenaquinone methyltransferase activity"/>
    <property type="evidence" value="ECO:0007669"/>
    <property type="project" value="UniProtKB-EC"/>
</dbReference>
<dbReference type="InterPro" id="IPR029063">
    <property type="entry name" value="SAM-dependent_MTases_sf"/>
</dbReference>
<dbReference type="InterPro" id="IPR025714">
    <property type="entry name" value="Methyltranfer_dom"/>
</dbReference>
<dbReference type="Gene3D" id="3.40.50.150">
    <property type="entry name" value="Vaccinia Virus protein VP39"/>
    <property type="match status" value="1"/>
</dbReference>
<dbReference type="AlphaFoldDB" id="A0A174LRR0"/>
<dbReference type="Pfam" id="PF13847">
    <property type="entry name" value="Methyltransf_31"/>
    <property type="match status" value="1"/>
</dbReference>
<keyword evidence="2" id="KW-0808">Transferase</keyword>